<keyword evidence="2" id="KW-1015">Disulfide bond</keyword>
<feature type="signal peptide" evidence="4">
    <location>
        <begin position="1"/>
        <end position="29"/>
    </location>
</feature>
<dbReference type="PRINTS" id="PR00382">
    <property type="entry name" value="LIPIDTRNSFER"/>
</dbReference>
<keyword evidence="7" id="KW-1185">Reference proteome</keyword>
<proteinExistence type="inferred from homology"/>
<evidence type="ECO:0000256" key="1">
    <source>
        <dbReference type="ARBA" id="ARBA00009748"/>
    </source>
</evidence>
<dbReference type="InterPro" id="IPR016140">
    <property type="entry name" value="Bifunc_inhib/LTP/seed_store"/>
</dbReference>
<comment type="caution">
    <text evidence="6">The sequence shown here is derived from an EMBL/GenBank/DDBJ whole genome shotgun (WGS) entry which is preliminary data.</text>
</comment>
<comment type="function">
    <text evidence="3">Plant non-specific lipid-transfer proteins transfer phospholipids as well as galactolipids across membranes. May play a role in wax or cutin deposition in the cell walls of expanding epidermal cells and certain secretory tissues.</text>
</comment>
<dbReference type="PANTHER" id="PTHR33076">
    <property type="entry name" value="NON-SPECIFIC LIPID-TRANSFER PROTEIN 2-RELATED"/>
    <property type="match status" value="1"/>
</dbReference>
<evidence type="ECO:0000313" key="7">
    <source>
        <dbReference type="Proteomes" id="UP001141552"/>
    </source>
</evidence>
<dbReference type="EMBL" id="JAKUCV010005122">
    <property type="protein sequence ID" value="KAJ4832573.1"/>
    <property type="molecule type" value="Genomic_DNA"/>
</dbReference>
<dbReference type="Pfam" id="PF00234">
    <property type="entry name" value="Tryp_alpha_amyl"/>
    <property type="match status" value="1"/>
</dbReference>
<accession>A0A9Q0J8Q8</accession>
<dbReference type="GO" id="GO:0008289">
    <property type="term" value="F:lipid binding"/>
    <property type="evidence" value="ECO:0007669"/>
    <property type="project" value="UniProtKB-KW"/>
</dbReference>
<dbReference type="InterPro" id="IPR000528">
    <property type="entry name" value="Plant_nsLTP"/>
</dbReference>
<dbReference type="GO" id="GO:0006869">
    <property type="term" value="P:lipid transport"/>
    <property type="evidence" value="ECO:0007669"/>
    <property type="project" value="InterPro"/>
</dbReference>
<evidence type="ECO:0000313" key="6">
    <source>
        <dbReference type="EMBL" id="KAJ4832573.1"/>
    </source>
</evidence>
<dbReference type="CDD" id="cd01960">
    <property type="entry name" value="nsLTP1"/>
    <property type="match status" value="1"/>
</dbReference>
<feature type="chain" id="PRO_5040434219" description="Non-specific lipid-transfer protein" evidence="4">
    <location>
        <begin position="30"/>
        <end position="123"/>
    </location>
</feature>
<name>A0A9Q0J8Q8_9ROSI</name>
<evidence type="ECO:0000256" key="4">
    <source>
        <dbReference type="SAM" id="SignalP"/>
    </source>
</evidence>
<protein>
    <recommendedName>
        <fullName evidence="3">Non-specific lipid-transfer protein</fullName>
    </recommendedName>
</protein>
<dbReference type="SUPFAM" id="SSF47699">
    <property type="entry name" value="Bifunctional inhibitor/lipid-transfer protein/seed storage 2S albumin"/>
    <property type="match status" value="1"/>
</dbReference>
<comment type="similarity">
    <text evidence="1 3">Belongs to the plant LTP family.</text>
</comment>
<evidence type="ECO:0000256" key="3">
    <source>
        <dbReference type="RuleBase" id="RU000628"/>
    </source>
</evidence>
<dbReference type="Gene3D" id="1.10.110.10">
    <property type="entry name" value="Plant lipid-transfer and hydrophobic proteins"/>
    <property type="match status" value="1"/>
</dbReference>
<organism evidence="6 7">
    <name type="scientific">Turnera subulata</name>
    <dbReference type="NCBI Taxonomy" id="218843"/>
    <lineage>
        <taxon>Eukaryota</taxon>
        <taxon>Viridiplantae</taxon>
        <taxon>Streptophyta</taxon>
        <taxon>Embryophyta</taxon>
        <taxon>Tracheophyta</taxon>
        <taxon>Spermatophyta</taxon>
        <taxon>Magnoliopsida</taxon>
        <taxon>eudicotyledons</taxon>
        <taxon>Gunneridae</taxon>
        <taxon>Pentapetalae</taxon>
        <taxon>rosids</taxon>
        <taxon>fabids</taxon>
        <taxon>Malpighiales</taxon>
        <taxon>Passifloraceae</taxon>
        <taxon>Turnera</taxon>
    </lineage>
</organism>
<dbReference type="AlphaFoldDB" id="A0A9Q0J8Q8"/>
<dbReference type="Proteomes" id="UP001141552">
    <property type="component" value="Unassembled WGS sequence"/>
</dbReference>
<evidence type="ECO:0000259" key="5">
    <source>
        <dbReference type="SMART" id="SM00499"/>
    </source>
</evidence>
<gene>
    <name evidence="6" type="ORF">Tsubulata_000147</name>
</gene>
<sequence length="123" mass="13004">MASTTLSKATCMAVMVMVVISATAPEVRAAVSCNAMVSYLQPCLSYVLQGGMVPGSCCDGVTRLNNQASTTADRRGVCNCFKQMTRGVTISQGMINNAAAIPKACHVNFPYKMDPNVDCNTIN</sequence>
<evidence type="ECO:0000256" key="2">
    <source>
        <dbReference type="ARBA" id="ARBA00023157"/>
    </source>
</evidence>
<dbReference type="SMART" id="SM00499">
    <property type="entry name" value="AAI"/>
    <property type="match status" value="1"/>
</dbReference>
<keyword evidence="4" id="KW-0732">Signal</keyword>
<keyword evidence="3" id="KW-0813">Transport</keyword>
<keyword evidence="3" id="KW-0446">Lipid-binding</keyword>
<reference evidence="6" key="1">
    <citation type="submission" date="2022-02" db="EMBL/GenBank/DDBJ databases">
        <authorList>
            <person name="Henning P.M."/>
            <person name="McCubbin A.G."/>
            <person name="Shore J.S."/>
        </authorList>
    </citation>
    <scope>NUCLEOTIDE SEQUENCE</scope>
    <source>
        <strain evidence="6">F60SS</strain>
        <tissue evidence="6">Leaves</tissue>
    </source>
</reference>
<dbReference type="InterPro" id="IPR036312">
    <property type="entry name" value="Bifun_inhib/LTP/seed_sf"/>
</dbReference>
<feature type="domain" description="Bifunctional inhibitor/plant lipid transfer protein/seed storage helical" evidence="5">
    <location>
        <begin position="33"/>
        <end position="119"/>
    </location>
</feature>
<reference evidence="6" key="2">
    <citation type="journal article" date="2023" name="Plants (Basel)">
        <title>Annotation of the Turnera subulata (Passifloraceae) Draft Genome Reveals the S-Locus Evolved after the Divergence of Turneroideae from Passifloroideae in a Stepwise Manner.</title>
        <authorList>
            <person name="Henning P.M."/>
            <person name="Roalson E.H."/>
            <person name="Mir W."/>
            <person name="McCubbin A.G."/>
            <person name="Shore J.S."/>
        </authorList>
    </citation>
    <scope>NUCLEOTIDE SEQUENCE</scope>
    <source>
        <strain evidence="6">F60SS</strain>
    </source>
</reference>
<dbReference type="OrthoDB" id="1890443at2759"/>